<gene>
    <name evidence="2" type="ORF">LCGC14_0157730</name>
</gene>
<organism evidence="2">
    <name type="scientific">marine sediment metagenome</name>
    <dbReference type="NCBI Taxonomy" id="412755"/>
    <lineage>
        <taxon>unclassified sequences</taxon>
        <taxon>metagenomes</taxon>
        <taxon>ecological metagenomes</taxon>
    </lineage>
</organism>
<dbReference type="InterPro" id="IPR018637">
    <property type="entry name" value="DUF2059"/>
</dbReference>
<evidence type="ECO:0000313" key="2">
    <source>
        <dbReference type="EMBL" id="KKN97354.1"/>
    </source>
</evidence>
<proteinExistence type="predicted"/>
<name>A0A0F9V042_9ZZZZ</name>
<dbReference type="Pfam" id="PF09832">
    <property type="entry name" value="DUF2059"/>
    <property type="match status" value="1"/>
</dbReference>
<reference evidence="2" key="1">
    <citation type="journal article" date="2015" name="Nature">
        <title>Complex archaea that bridge the gap between prokaryotes and eukaryotes.</title>
        <authorList>
            <person name="Spang A."/>
            <person name="Saw J.H."/>
            <person name="Jorgensen S.L."/>
            <person name="Zaremba-Niedzwiedzka K."/>
            <person name="Martijn J."/>
            <person name="Lind A.E."/>
            <person name="van Eijk R."/>
            <person name="Schleper C."/>
            <person name="Guy L."/>
            <person name="Ettema T.J."/>
        </authorList>
    </citation>
    <scope>NUCLEOTIDE SEQUENCE</scope>
</reference>
<feature type="domain" description="DUF2059" evidence="1">
    <location>
        <begin position="94"/>
        <end position="151"/>
    </location>
</feature>
<sequence length="184" mass="19691">MIFSELTRRTRLMVAAVILMLPATALAQDISDSHLAAARAALEAIAATDQFDNILLNAATQIKSELIGNNPDRQTEISDMVDERALALAPRRGDLENEVARVYAKLFTEEELQQIAQFYNSEAGKKLLAQGPAATREMVGAAEVWSNGIVRDLRESAIEGIRQIAPTANAAPAAAGADAVTPAH</sequence>
<dbReference type="EMBL" id="LAZR01000058">
    <property type="protein sequence ID" value="KKN97354.1"/>
    <property type="molecule type" value="Genomic_DNA"/>
</dbReference>
<evidence type="ECO:0000259" key="1">
    <source>
        <dbReference type="Pfam" id="PF09832"/>
    </source>
</evidence>
<dbReference type="AlphaFoldDB" id="A0A0F9V042"/>
<comment type="caution">
    <text evidence="2">The sequence shown here is derived from an EMBL/GenBank/DDBJ whole genome shotgun (WGS) entry which is preliminary data.</text>
</comment>
<protein>
    <recommendedName>
        <fullName evidence="1">DUF2059 domain-containing protein</fullName>
    </recommendedName>
</protein>
<accession>A0A0F9V042</accession>